<sequence>MPRKSPRIEPEFKYDYILYISKEFDDVKRQKFLKFLLETTQHFLAFNYDIDVDVKIEDKKLTFKILGFKPPSSPISQFGPARFEYRLYEYSNGTYTLTIVKKKKI</sequence>
<dbReference type="AlphaFoldDB" id="A0A0N7MXC7"/>
<reference evidence="2" key="1">
    <citation type="submission" date="2015-11" db="EMBL/GenBank/DDBJ databases">
        <authorList>
            <person name="Varghese N."/>
        </authorList>
    </citation>
    <scope>NUCLEOTIDE SEQUENCE [LARGE SCALE GENOMIC DNA]</scope>
    <source>
        <strain evidence="2">JGI-23</strain>
    </source>
</reference>
<dbReference type="RefSeq" id="WP_092349363.1">
    <property type="nucleotide sequence ID" value="NZ_CZVW01000008.1"/>
</dbReference>
<dbReference type="Proteomes" id="UP000199197">
    <property type="component" value="Unassembled WGS sequence"/>
</dbReference>
<gene>
    <name evidence="1" type="ORF">JGI23_00979</name>
</gene>
<organism evidence="1 2">
    <name type="scientific">Candidatus Chryseopegocella kryptomonas</name>
    <dbReference type="NCBI Taxonomy" id="1633643"/>
    <lineage>
        <taxon>Bacteria</taxon>
        <taxon>Pseudomonadati</taxon>
        <taxon>Candidatus Kryptoniota</taxon>
        <taxon>Candidatus Chryseopegocella</taxon>
    </lineage>
</organism>
<protein>
    <submittedName>
        <fullName evidence="1">Uncharacterized protein</fullName>
    </submittedName>
</protein>
<proteinExistence type="predicted"/>
<name>A0A0N7MXC7_9BACT</name>
<evidence type="ECO:0000313" key="1">
    <source>
        <dbReference type="EMBL" id="CUT01075.1"/>
    </source>
</evidence>
<dbReference type="EMBL" id="CZVW01000008">
    <property type="protein sequence ID" value="CUT01075.1"/>
    <property type="molecule type" value="Genomic_DNA"/>
</dbReference>
<dbReference type="OrthoDB" id="9810488at2"/>
<accession>A0A0N7MXC7</accession>
<keyword evidence="2" id="KW-1185">Reference proteome</keyword>
<evidence type="ECO:0000313" key="2">
    <source>
        <dbReference type="Proteomes" id="UP000199197"/>
    </source>
</evidence>